<proteinExistence type="predicted"/>
<comment type="catalytic activity">
    <reaction evidence="2">
        <text>ATP + H2O = ADP + phosphate + H(+)</text>
        <dbReference type="Rhea" id="RHEA:13065"/>
        <dbReference type="ChEBI" id="CHEBI:15377"/>
        <dbReference type="ChEBI" id="CHEBI:15378"/>
        <dbReference type="ChEBI" id="CHEBI:30616"/>
        <dbReference type="ChEBI" id="CHEBI:43474"/>
        <dbReference type="ChEBI" id="CHEBI:456216"/>
        <dbReference type="EC" id="3.6.4.13"/>
    </reaction>
</comment>
<evidence type="ECO:0000256" key="3">
    <source>
        <dbReference type="SAM" id="MobiDB-lite"/>
    </source>
</evidence>
<dbReference type="EMBL" id="KF421947">
    <property type="protein sequence ID" value="AHB87088.1"/>
    <property type="molecule type" value="Genomic_RNA"/>
</dbReference>
<feature type="non-terminal residue" evidence="5">
    <location>
        <position position="296"/>
    </location>
</feature>
<dbReference type="GO" id="GO:0003724">
    <property type="term" value="F:RNA helicase activity"/>
    <property type="evidence" value="ECO:0007669"/>
    <property type="project" value="UniProtKB-EC"/>
</dbReference>
<keyword evidence="1" id="KW-0547">Nucleotide-binding</keyword>
<dbReference type="InterPro" id="IPR027450">
    <property type="entry name" value="AlkB-like"/>
</dbReference>
<dbReference type="Pfam" id="PF13532">
    <property type="entry name" value="2OG-FeII_Oxy_2"/>
    <property type="match status" value="1"/>
</dbReference>
<keyword evidence="1" id="KW-0067">ATP-binding</keyword>
<feature type="compositionally biased region" description="Low complexity" evidence="3">
    <location>
        <begin position="12"/>
        <end position="22"/>
    </location>
</feature>
<feature type="region of interest" description="Disordered" evidence="3">
    <location>
        <begin position="1"/>
        <end position="44"/>
    </location>
</feature>
<feature type="region of interest" description="Disordered" evidence="3">
    <location>
        <begin position="213"/>
        <end position="266"/>
    </location>
</feature>
<reference evidence="5" key="1">
    <citation type="submission" date="2013-07" db="EMBL/GenBank/DDBJ databases">
        <title>Genomic characterization of AAV1 and evidence of other flexiviruses in Oklahoma Tallgrass Prairie Preserve revealed by sequence analysis and genomic organization.</title>
        <authorList>
            <person name="Dutta M."/>
            <person name="Sokhandan Bashir N."/>
            <person name="Melcher U."/>
        </authorList>
    </citation>
    <scope>NUCLEOTIDE SEQUENCE</scope>
    <source>
        <strain evidence="5">05TGP00120B2</strain>
    </source>
</reference>
<dbReference type="PROSITE" id="PS51471">
    <property type="entry name" value="FE2OG_OXY"/>
    <property type="match status" value="1"/>
</dbReference>
<feature type="non-terminal residue" evidence="5">
    <location>
        <position position="1"/>
    </location>
</feature>
<evidence type="ECO:0000256" key="1">
    <source>
        <dbReference type="ARBA" id="ARBA00022806"/>
    </source>
</evidence>
<evidence type="ECO:0000259" key="4">
    <source>
        <dbReference type="PROSITE" id="PS51471"/>
    </source>
</evidence>
<protein>
    <submittedName>
        <fullName evidence="5">Putative RNA replicase</fullName>
    </submittedName>
</protein>
<evidence type="ECO:0000256" key="2">
    <source>
        <dbReference type="ARBA" id="ARBA00047984"/>
    </source>
</evidence>
<dbReference type="SUPFAM" id="SSF51197">
    <property type="entry name" value="Clavaminate synthase-like"/>
    <property type="match status" value="1"/>
</dbReference>
<dbReference type="InterPro" id="IPR005123">
    <property type="entry name" value="Oxoglu/Fe-dep_dioxygenase_dom"/>
</dbReference>
<feature type="domain" description="Fe2OG dioxygenase" evidence="4">
    <location>
        <begin position="123"/>
        <end position="214"/>
    </location>
</feature>
<name>V5V1W2_9VIRU</name>
<evidence type="ECO:0000313" key="5">
    <source>
        <dbReference type="EMBL" id="AHB87088.1"/>
    </source>
</evidence>
<feature type="compositionally biased region" description="Polar residues" evidence="3">
    <location>
        <begin position="31"/>
        <end position="42"/>
    </location>
</feature>
<organism evidence="5">
    <name type="scientific">Escobaria virus</name>
    <dbReference type="NCBI Taxonomy" id="1417306"/>
    <lineage>
        <taxon>Viruses</taxon>
        <taxon>Riboviria</taxon>
        <taxon>Orthornavirae</taxon>
        <taxon>Kitrinoviricota</taxon>
        <taxon>Alsuviricetes</taxon>
        <taxon>Tymovirales</taxon>
        <taxon>Alphaflexiviridae</taxon>
    </lineage>
</organism>
<dbReference type="InterPro" id="IPR037151">
    <property type="entry name" value="AlkB-like_sf"/>
</dbReference>
<sequence>HPAQSENHKLRPTPTTPAAQAELPPPPEQRNTAAQPDQSSDRPTCGNHKVVCGCELCIEIHKLELPSIPLPPHPDRLRNREAWLFSKTGRDYTYTGGRHSARPWIASLDQILEQVRKIMTIPDFNQCLAQRYARGAAIPLHRDDESCYEVDHQVLTVNVTGTAMFEIQCRESTKCWRLSNGDVFLMPSLFQVTHKHSVSQCSQGRLSLTFRVETQSGERERPPKTEQETQRVQVSQPAHGQCPRAEDQSRPQGNSKETPRGKEVCTQSDFGAFETAVLRKHGYTALRQQVGVGESW</sequence>
<keyword evidence="1" id="KW-0378">Hydrolase</keyword>
<feature type="compositionally biased region" description="Basic and acidic residues" evidence="3">
    <location>
        <begin position="216"/>
        <end position="229"/>
    </location>
</feature>
<dbReference type="Gene3D" id="2.60.120.590">
    <property type="entry name" value="Alpha-ketoglutarate-dependent dioxygenase AlkB-like"/>
    <property type="match status" value="1"/>
</dbReference>
<accession>V5V1W2</accession>
<keyword evidence="1" id="KW-0347">Helicase</keyword>